<evidence type="ECO:0000313" key="2">
    <source>
        <dbReference type="Proteomes" id="UP000284702"/>
    </source>
</evidence>
<sequence length="99" mass="11064">MLAGDVGCGRRLHGKVLWKKVKVVVNTSKLDENQLRRYQAIQTHALQAVLLWDFDGPRDDLGCLEKGGYVAFYLCVAKYLDSSFQMASAAATVEVRPYV</sequence>
<comment type="caution">
    <text evidence="1">The sequence shown here is derived from an EMBL/GenBank/DDBJ whole genome shotgun (WGS) entry which is preliminary data.</text>
</comment>
<reference evidence="1" key="1">
    <citation type="submission" date="2018-07" db="EMBL/GenBank/DDBJ databases">
        <title>Annotation of Aphanomyces astaci genome assembly.</title>
        <authorList>
            <person name="Studholme D.J."/>
        </authorList>
    </citation>
    <scope>NUCLEOTIDE SEQUENCE [LARGE SCALE GENOMIC DNA]</scope>
    <source>
        <strain evidence="1">Pc</strain>
    </source>
</reference>
<evidence type="ECO:0000313" key="1">
    <source>
        <dbReference type="EMBL" id="RQM29713.1"/>
    </source>
</evidence>
<accession>A0A3R7X7C5</accession>
<dbReference type="Proteomes" id="UP000284702">
    <property type="component" value="Unassembled WGS sequence"/>
</dbReference>
<dbReference type="AlphaFoldDB" id="A0A3R7X7C5"/>
<dbReference type="EMBL" id="MZMZ02001197">
    <property type="protein sequence ID" value="RQM29713.1"/>
    <property type="molecule type" value="Genomic_DNA"/>
</dbReference>
<name>A0A3R7X7C5_APHAT</name>
<proteinExistence type="predicted"/>
<dbReference type="VEuPathDB" id="FungiDB:H257_14989"/>
<gene>
    <name evidence="1" type="ORF">B5M09_012166</name>
</gene>
<keyword evidence="2" id="KW-1185">Reference proteome</keyword>
<protein>
    <submittedName>
        <fullName evidence="1">Uncharacterized protein</fullName>
    </submittedName>
</protein>
<organism evidence="1 2">
    <name type="scientific">Aphanomyces astaci</name>
    <name type="common">Crayfish plague agent</name>
    <dbReference type="NCBI Taxonomy" id="112090"/>
    <lineage>
        <taxon>Eukaryota</taxon>
        <taxon>Sar</taxon>
        <taxon>Stramenopiles</taxon>
        <taxon>Oomycota</taxon>
        <taxon>Saprolegniomycetes</taxon>
        <taxon>Saprolegniales</taxon>
        <taxon>Verrucalvaceae</taxon>
        <taxon>Aphanomyces</taxon>
    </lineage>
</organism>